<evidence type="ECO:0000313" key="1">
    <source>
        <dbReference type="EMBL" id="KAF9669596.1"/>
    </source>
</evidence>
<name>A0A835JHN0_9ROSI</name>
<sequence>MLIHNIVKSKSLHYNDNLASIGELIPNKENHPRPTYFEMISWLENLDQHRNWFPNQSDKTLSMLTLHIAFFLPAAKTIS</sequence>
<comment type="caution">
    <text evidence="1">The sequence shown here is derived from an EMBL/GenBank/DDBJ whole genome shotgun (WGS) entry which is preliminary data.</text>
</comment>
<proteinExistence type="predicted"/>
<organism evidence="1 2">
    <name type="scientific">Salix dunnii</name>
    <dbReference type="NCBI Taxonomy" id="1413687"/>
    <lineage>
        <taxon>Eukaryota</taxon>
        <taxon>Viridiplantae</taxon>
        <taxon>Streptophyta</taxon>
        <taxon>Embryophyta</taxon>
        <taxon>Tracheophyta</taxon>
        <taxon>Spermatophyta</taxon>
        <taxon>Magnoliopsida</taxon>
        <taxon>eudicotyledons</taxon>
        <taxon>Gunneridae</taxon>
        <taxon>Pentapetalae</taxon>
        <taxon>rosids</taxon>
        <taxon>fabids</taxon>
        <taxon>Malpighiales</taxon>
        <taxon>Salicaceae</taxon>
        <taxon>Saliceae</taxon>
        <taxon>Salix</taxon>
    </lineage>
</organism>
<keyword evidence="2" id="KW-1185">Reference proteome</keyword>
<accession>A0A835JHN0</accession>
<dbReference type="Proteomes" id="UP000657918">
    <property type="component" value="Unassembled WGS sequence"/>
</dbReference>
<reference evidence="1 2" key="1">
    <citation type="submission" date="2020-10" db="EMBL/GenBank/DDBJ databases">
        <title>Plant Genome Project.</title>
        <authorList>
            <person name="Zhang R.-G."/>
        </authorList>
    </citation>
    <scope>NUCLEOTIDE SEQUENCE [LARGE SCALE GENOMIC DNA]</scope>
    <source>
        <strain evidence="1">FAFU-HL-1</strain>
        <tissue evidence="1">Leaf</tissue>
    </source>
</reference>
<protein>
    <submittedName>
        <fullName evidence="1">Uncharacterized protein</fullName>
    </submittedName>
</protein>
<dbReference type="EMBL" id="JADGMS010000014">
    <property type="protein sequence ID" value="KAF9669596.1"/>
    <property type="molecule type" value="Genomic_DNA"/>
</dbReference>
<gene>
    <name evidence="1" type="ORF">SADUNF_Sadunf14G0123900</name>
</gene>
<evidence type="ECO:0000313" key="2">
    <source>
        <dbReference type="Proteomes" id="UP000657918"/>
    </source>
</evidence>
<dbReference type="AlphaFoldDB" id="A0A835JHN0"/>